<dbReference type="Gene3D" id="3.30.300.20">
    <property type="match status" value="1"/>
</dbReference>
<proteinExistence type="predicted"/>
<protein>
    <submittedName>
        <fullName evidence="1">Osmotically inducible protein C</fullName>
    </submittedName>
</protein>
<dbReference type="SUPFAM" id="SSF82784">
    <property type="entry name" value="OsmC-like"/>
    <property type="match status" value="1"/>
</dbReference>
<evidence type="ECO:0000313" key="2">
    <source>
        <dbReference type="Proteomes" id="UP000054223"/>
    </source>
</evidence>
<comment type="caution">
    <text evidence="1">The sequence shown here is derived from an EMBL/GenBank/DDBJ whole genome shotgun (WGS) entry which is preliminary data.</text>
</comment>
<dbReference type="AlphaFoldDB" id="A0A9X0L3R5"/>
<dbReference type="InterPro" id="IPR015946">
    <property type="entry name" value="KH_dom-like_a/b"/>
</dbReference>
<accession>A0A9X0L3R5</accession>
<dbReference type="EMBL" id="LNAL01000008">
    <property type="protein sequence ID" value="KUG06679.1"/>
    <property type="molecule type" value="Genomic_DNA"/>
</dbReference>
<dbReference type="InterPro" id="IPR003718">
    <property type="entry name" value="OsmC/Ohr_fam"/>
</dbReference>
<dbReference type="Proteomes" id="UP000054223">
    <property type="component" value="Unassembled WGS sequence"/>
</dbReference>
<dbReference type="PANTHER" id="PTHR39624">
    <property type="entry name" value="PROTEIN INVOLVED IN RIMO-MEDIATED BETA-METHYLTHIOLATION OF RIBOSOMAL PROTEIN S12 YCAO"/>
    <property type="match status" value="1"/>
</dbReference>
<reference evidence="1 2" key="1">
    <citation type="submission" date="2015-11" db="EMBL/GenBank/DDBJ databases">
        <title>Solirubrum puertoriconensis gen. nov. an environmental bacteria isolated in Puerto Rico.</title>
        <authorList>
            <person name="Cuebas-Irizarry M.F."/>
            <person name="Montalvo-Rodriguez R."/>
        </authorList>
    </citation>
    <scope>NUCLEOTIDE SEQUENCE [LARGE SCALE GENOMIC DNA]</scope>
    <source>
        <strain evidence="1 2">MC1A</strain>
    </source>
</reference>
<sequence>MTETTPVTNPPQPAAHTVLVRVAADALLADVQAGRHTFIIDEPVAVGGHDRGPTPYDMLLSALGACTAITLRLYANQKQWPLEGVEVRLSHGREHKLDCEQCEQEGAGSLEVVRKELRLLGPLTAEQRQRLEVISAKCPVQKTLGKSLRIETTLVPADAWV</sequence>
<dbReference type="InterPro" id="IPR036102">
    <property type="entry name" value="OsmC/Ohrsf"/>
</dbReference>
<evidence type="ECO:0000313" key="1">
    <source>
        <dbReference type="EMBL" id="KUG06679.1"/>
    </source>
</evidence>
<dbReference type="OrthoDB" id="9791538at2"/>
<keyword evidence="2" id="KW-1185">Reference proteome</keyword>
<gene>
    <name evidence="1" type="ORF">ASU33_04905</name>
</gene>
<organism evidence="1 2">
    <name type="scientific">Solirubrum puertoriconensis</name>
    <dbReference type="NCBI Taxonomy" id="1751427"/>
    <lineage>
        <taxon>Bacteria</taxon>
        <taxon>Pseudomonadati</taxon>
        <taxon>Bacteroidota</taxon>
        <taxon>Cytophagia</taxon>
        <taxon>Cytophagales</taxon>
    </lineage>
</organism>
<name>A0A9X0L3R5_SOLP1</name>
<dbReference type="PANTHER" id="PTHR39624:SF2">
    <property type="entry name" value="OSMC-LIKE PROTEIN"/>
    <property type="match status" value="1"/>
</dbReference>
<dbReference type="RefSeq" id="WP_059072374.1">
    <property type="nucleotide sequence ID" value="NZ_LNAL01000008.1"/>
</dbReference>
<dbReference type="Pfam" id="PF02566">
    <property type="entry name" value="OsmC"/>
    <property type="match status" value="1"/>
</dbReference>